<keyword evidence="1" id="KW-0479">Metal-binding</keyword>
<dbReference type="Gene3D" id="2.20.25.240">
    <property type="match status" value="1"/>
</dbReference>
<dbReference type="EMBL" id="JARBDR010000657">
    <property type="protein sequence ID" value="KAJ8308781.1"/>
    <property type="molecule type" value="Genomic_DNA"/>
</dbReference>
<evidence type="ECO:0000256" key="3">
    <source>
        <dbReference type="ARBA" id="ARBA00022833"/>
    </source>
</evidence>
<feature type="domain" description="FLYWCH-type" evidence="4">
    <location>
        <begin position="10"/>
        <end position="66"/>
    </location>
</feature>
<dbReference type="InterPro" id="IPR007588">
    <property type="entry name" value="Znf_FLYWCH"/>
</dbReference>
<evidence type="ECO:0000313" key="5">
    <source>
        <dbReference type="EMBL" id="KAJ8308781.1"/>
    </source>
</evidence>
<keyword evidence="2" id="KW-0863">Zinc-finger</keyword>
<keyword evidence="6" id="KW-1185">Reference proteome</keyword>
<dbReference type="Pfam" id="PF04500">
    <property type="entry name" value="FLYWCH"/>
    <property type="match status" value="1"/>
</dbReference>
<reference evidence="5 6" key="1">
    <citation type="submission" date="2022-12" db="EMBL/GenBank/DDBJ databases">
        <title>Chromosome-level genome of Tegillarca granosa.</title>
        <authorList>
            <person name="Kim J."/>
        </authorList>
    </citation>
    <scope>NUCLEOTIDE SEQUENCE [LARGE SCALE GENOMIC DNA]</scope>
    <source>
        <strain evidence="5">Teg-2019</strain>
        <tissue evidence="5">Adductor muscle</tissue>
    </source>
</reference>
<name>A0ABQ9EUB3_TEGGR</name>
<evidence type="ECO:0000256" key="2">
    <source>
        <dbReference type="ARBA" id="ARBA00022771"/>
    </source>
</evidence>
<comment type="caution">
    <text evidence="5">The sequence shown here is derived from an EMBL/GenBank/DDBJ whole genome shotgun (WGS) entry which is preliminary data.</text>
</comment>
<keyword evidence="3" id="KW-0862">Zinc</keyword>
<accession>A0ABQ9EUB3</accession>
<proteinExistence type="predicted"/>
<dbReference type="Proteomes" id="UP001217089">
    <property type="component" value="Unassembled WGS sequence"/>
</dbReference>
<gene>
    <name evidence="5" type="ORF">KUTeg_013655</name>
</gene>
<sequence>MADAQVQVKFVPNQRGTPSLVHNGFRYNVKQRRNERTYWVCHIRTCPATVNTLNNLITKFGNHHNHAAEHQSLKVEEIMNKIKKRVHEEISPVLSIYEEEIAKLRTPEWDQEIQQIQAVTEITILQYAAGGKRNVKRRKYRDIDHRLATLKQRLQNGDIDVIRFADSASYILHLD</sequence>
<organism evidence="5 6">
    <name type="scientific">Tegillarca granosa</name>
    <name type="common">Malaysian cockle</name>
    <name type="synonym">Anadara granosa</name>
    <dbReference type="NCBI Taxonomy" id="220873"/>
    <lineage>
        <taxon>Eukaryota</taxon>
        <taxon>Metazoa</taxon>
        <taxon>Spiralia</taxon>
        <taxon>Lophotrochozoa</taxon>
        <taxon>Mollusca</taxon>
        <taxon>Bivalvia</taxon>
        <taxon>Autobranchia</taxon>
        <taxon>Pteriomorphia</taxon>
        <taxon>Arcoida</taxon>
        <taxon>Arcoidea</taxon>
        <taxon>Arcidae</taxon>
        <taxon>Tegillarca</taxon>
    </lineage>
</organism>
<evidence type="ECO:0000256" key="1">
    <source>
        <dbReference type="ARBA" id="ARBA00022723"/>
    </source>
</evidence>
<protein>
    <recommendedName>
        <fullName evidence="4">FLYWCH-type domain-containing protein</fullName>
    </recommendedName>
</protein>
<evidence type="ECO:0000313" key="6">
    <source>
        <dbReference type="Proteomes" id="UP001217089"/>
    </source>
</evidence>
<evidence type="ECO:0000259" key="4">
    <source>
        <dbReference type="Pfam" id="PF04500"/>
    </source>
</evidence>